<evidence type="ECO:0000256" key="5">
    <source>
        <dbReference type="ARBA" id="ARBA00023239"/>
    </source>
</evidence>
<dbReference type="CDD" id="cd00615">
    <property type="entry name" value="Orn_deC_like"/>
    <property type="match status" value="1"/>
</dbReference>
<dbReference type="PANTHER" id="PTHR43277">
    <property type="entry name" value="ARGININE DECARBOXYLASE"/>
    <property type="match status" value="1"/>
</dbReference>
<dbReference type="InterPro" id="IPR008286">
    <property type="entry name" value="Prn/Lys/Arg_de-COase_C"/>
</dbReference>
<dbReference type="PANTHER" id="PTHR43277:SF3">
    <property type="entry name" value="DECARBOXYLASE, PUTATIVE-RELATED"/>
    <property type="match status" value="1"/>
</dbReference>
<keyword evidence="8" id="KW-0032">Aminotransferase</keyword>
<feature type="domain" description="Orn/Lys/Arg decarboxylase C-terminal" evidence="7">
    <location>
        <begin position="392"/>
        <end position="458"/>
    </location>
</feature>
<evidence type="ECO:0000256" key="2">
    <source>
        <dbReference type="ARBA" id="ARBA00010671"/>
    </source>
</evidence>
<proteinExistence type="inferred from homology"/>
<dbReference type="Gene3D" id="3.90.100.10">
    <property type="entry name" value="Orn/Lys/Arg decarboxylase, C-terminal domain"/>
    <property type="match status" value="1"/>
</dbReference>
<dbReference type="AlphaFoldDB" id="A0AB39HR44"/>
<dbReference type="Gene3D" id="3.40.640.10">
    <property type="entry name" value="Type I PLP-dependent aspartate aminotransferase-like (Major domain)"/>
    <property type="match status" value="1"/>
</dbReference>
<dbReference type="SUPFAM" id="SSF53383">
    <property type="entry name" value="PLP-dependent transferases"/>
    <property type="match status" value="1"/>
</dbReference>
<keyword evidence="5" id="KW-0456">Lyase</keyword>
<dbReference type="Pfam" id="PF01276">
    <property type="entry name" value="OKR_DC_1"/>
    <property type="match status" value="1"/>
</dbReference>
<comment type="similarity">
    <text evidence="2">Belongs to the Orn/Lys/Arg decarboxylase class-I family.</text>
</comment>
<evidence type="ECO:0000256" key="1">
    <source>
        <dbReference type="ARBA" id="ARBA00001933"/>
    </source>
</evidence>
<dbReference type="SUPFAM" id="SSF55904">
    <property type="entry name" value="Ornithine decarboxylase C-terminal domain"/>
    <property type="match status" value="1"/>
</dbReference>
<keyword evidence="8" id="KW-0808">Transferase</keyword>
<dbReference type="InterPro" id="IPR052357">
    <property type="entry name" value="Orn_Lys_Arg_decarboxylase-I"/>
</dbReference>
<protein>
    <submittedName>
        <fullName evidence="8">Aminotransferase class I/II-fold pyridoxal phosphate-dependent enzyme</fullName>
    </submittedName>
</protein>
<evidence type="ECO:0000256" key="3">
    <source>
        <dbReference type="ARBA" id="ARBA00022793"/>
    </source>
</evidence>
<reference evidence="8" key="1">
    <citation type="submission" date="2024-07" db="EMBL/GenBank/DDBJ databases">
        <title>Halotolerant mesophilic bacterium Ornithinibacillus sp. 4-3, sp. nov., isolated from soil.</title>
        <authorList>
            <person name="Sidarenka A.V."/>
            <person name="Guliayeva D.E."/>
            <person name="Leanovich S.I."/>
            <person name="Hileuskaya K.S."/>
            <person name="Akhremchuk A.E."/>
            <person name="Sikolenko M.A."/>
            <person name="Valentovich L.N."/>
        </authorList>
    </citation>
    <scope>NUCLEOTIDE SEQUENCE</scope>
    <source>
        <strain evidence="8">4-3</strain>
    </source>
</reference>
<evidence type="ECO:0000259" key="6">
    <source>
        <dbReference type="Pfam" id="PF01276"/>
    </source>
</evidence>
<dbReference type="EMBL" id="CP162599">
    <property type="protein sequence ID" value="XDK32843.1"/>
    <property type="molecule type" value="Genomic_DNA"/>
</dbReference>
<keyword evidence="4" id="KW-0663">Pyridoxal phosphate</keyword>
<dbReference type="InterPro" id="IPR000310">
    <property type="entry name" value="Orn/Lys/Arg_deCO2ase_major_dom"/>
</dbReference>
<evidence type="ECO:0000313" key="8">
    <source>
        <dbReference type="EMBL" id="XDK32843.1"/>
    </source>
</evidence>
<name>A0AB39HR44_9BACI</name>
<gene>
    <name evidence="8" type="ORF">AB4Y30_00175</name>
</gene>
<dbReference type="InterPro" id="IPR015421">
    <property type="entry name" value="PyrdxlP-dep_Trfase_major"/>
</dbReference>
<evidence type="ECO:0000256" key="4">
    <source>
        <dbReference type="ARBA" id="ARBA00022898"/>
    </source>
</evidence>
<dbReference type="InterPro" id="IPR015424">
    <property type="entry name" value="PyrdxlP-dep_Trfase"/>
</dbReference>
<dbReference type="InterPro" id="IPR036633">
    <property type="entry name" value="Prn/Lys/Arg_de-COase_C_sf"/>
</dbReference>
<dbReference type="GO" id="GO:0008483">
    <property type="term" value="F:transaminase activity"/>
    <property type="evidence" value="ECO:0007669"/>
    <property type="project" value="UniProtKB-KW"/>
</dbReference>
<dbReference type="RefSeq" id="WP_368653530.1">
    <property type="nucleotide sequence ID" value="NZ_CP162599.1"/>
</dbReference>
<keyword evidence="3" id="KW-0210">Decarboxylase</keyword>
<dbReference type="Pfam" id="PF03711">
    <property type="entry name" value="OKR_DC_1_C"/>
    <property type="match status" value="1"/>
</dbReference>
<dbReference type="GO" id="GO:0016831">
    <property type="term" value="F:carboxy-lyase activity"/>
    <property type="evidence" value="ECO:0007669"/>
    <property type="project" value="UniProtKB-KW"/>
</dbReference>
<comment type="cofactor">
    <cofactor evidence="1">
        <name>pyridoxal 5'-phosphate</name>
        <dbReference type="ChEBI" id="CHEBI:597326"/>
    </cofactor>
</comment>
<evidence type="ECO:0000259" key="7">
    <source>
        <dbReference type="Pfam" id="PF03711"/>
    </source>
</evidence>
<feature type="domain" description="Orn/Lys/Arg decarboxylases family 1 pyridoxal-P attachment site" evidence="6">
    <location>
        <begin position="9"/>
        <end position="309"/>
    </location>
</feature>
<sequence>MEKKQYHMPILEQLLKYSNKHPVSFHVPGHKNGVVFPEYLKKFFNPLLKIDLTELTGLDDLHAPKGIIREAEQLASEYFHALQTFFLVGGSTVGNLAMILAACSRGDKIIVQRNCHKSVMNGLELAGAQPIFIAPNYDELYQRHTYPSLEILKQAIDEHPEAKAIVLTYPDYFGRASSLRQMIELAHQHQMAVLVDEAHGVHFSLGAPFPESALAQGADIVVQSAHKMAPAMTMASYLHVNSDRIKKERIAHFLQMLQSSSPSYPLLASLDVARYFLAHLTSEQIELILTSVDKLRETLSELAACTVLPVLDQDDPTKITLQTENGISGFALAELLEQEGIYPELATHNQVLLIHGLAPMDVTTNFKKSVKRINEKLKNSQNHDIIDVSNLFPKRIQSLALSYEEMIQLPTKEIRLEEAVGFVAAEAIIPYPPGIPVVLKGEKITHEHVHVVKEFLEQGAKIQHQHIEQGINVFFHDRIF</sequence>
<organism evidence="8">
    <name type="scientific">Ornithinibacillus sp. 4-3</name>
    <dbReference type="NCBI Taxonomy" id="3231488"/>
    <lineage>
        <taxon>Bacteria</taxon>
        <taxon>Bacillati</taxon>
        <taxon>Bacillota</taxon>
        <taxon>Bacilli</taxon>
        <taxon>Bacillales</taxon>
        <taxon>Bacillaceae</taxon>
        <taxon>Ornithinibacillus</taxon>
    </lineage>
</organism>
<accession>A0AB39HR44</accession>